<evidence type="ECO:0000313" key="1">
    <source>
        <dbReference type="EMBL" id="RUS25901.1"/>
    </source>
</evidence>
<dbReference type="AlphaFoldDB" id="A0A433Q810"/>
<organism evidence="1 2">
    <name type="scientific">Jimgerdemannia flammicorona</name>
    <dbReference type="NCBI Taxonomy" id="994334"/>
    <lineage>
        <taxon>Eukaryota</taxon>
        <taxon>Fungi</taxon>
        <taxon>Fungi incertae sedis</taxon>
        <taxon>Mucoromycota</taxon>
        <taxon>Mucoromycotina</taxon>
        <taxon>Endogonomycetes</taxon>
        <taxon>Endogonales</taxon>
        <taxon>Endogonaceae</taxon>
        <taxon>Jimgerdemannia</taxon>
    </lineage>
</organism>
<name>A0A433Q810_9FUNG</name>
<evidence type="ECO:0000313" key="2">
    <source>
        <dbReference type="Proteomes" id="UP000274822"/>
    </source>
</evidence>
<dbReference type="Proteomes" id="UP000274822">
    <property type="component" value="Unassembled WGS sequence"/>
</dbReference>
<sequence>MTRVYAPGHTDNPTSLPEHEFRTIPMEACTKVAEALALFIRIHYEDSSQPKYKAAIDAYMRREALEYNYLAITDVLRWEEKSLRDGVRVIRRAMSVTELTTATAGLSVSPFAISQCAGLFYDHRCHRDHRRGQTDIRRDGSYIARQTALWMSGKQVEYELIDGDAIRSVTAAQLRGSVALLVDEFEEVICDVYLAISDDSRYYYHDEEIFPMIETCAKDAIRLLLDNIENNPNTNHTQYWNGLDAYSYLT</sequence>
<comment type="caution">
    <text evidence="1">The sequence shown here is derived from an EMBL/GenBank/DDBJ whole genome shotgun (WGS) entry which is preliminary data.</text>
</comment>
<gene>
    <name evidence="1" type="ORF">BC938DRAFT_471491</name>
</gene>
<reference evidence="1 2" key="1">
    <citation type="journal article" date="2018" name="New Phytol.">
        <title>Phylogenomics of Endogonaceae and evolution of mycorrhizas within Mucoromycota.</title>
        <authorList>
            <person name="Chang Y."/>
            <person name="Desiro A."/>
            <person name="Na H."/>
            <person name="Sandor L."/>
            <person name="Lipzen A."/>
            <person name="Clum A."/>
            <person name="Barry K."/>
            <person name="Grigoriev I.V."/>
            <person name="Martin F.M."/>
            <person name="Stajich J.E."/>
            <person name="Smith M.E."/>
            <person name="Bonito G."/>
            <person name="Spatafora J.W."/>
        </authorList>
    </citation>
    <scope>NUCLEOTIDE SEQUENCE [LARGE SCALE GENOMIC DNA]</scope>
    <source>
        <strain evidence="1 2">AD002</strain>
    </source>
</reference>
<dbReference type="EMBL" id="RBNJ01011700">
    <property type="protein sequence ID" value="RUS25901.1"/>
    <property type="molecule type" value="Genomic_DNA"/>
</dbReference>
<keyword evidence="2" id="KW-1185">Reference proteome</keyword>
<accession>A0A433Q810</accession>
<protein>
    <submittedName>
        <fullName evidence="1">Uncharacterized protein</fullName>
    </submittedName>
</protein>
<proteinExistence type="predicted"/>